<comment type="caution">
    <text evidence="2">The sequence shown here is derived from an EMBL/GenBank/DDBJ whole genome shotgun (WGS) entry which is preliminary data.</text>
</comment>
<dbReference type="SUPFAM" id="SSF53335">
    <property type="entry name" value="S-adenosyl-L-methionine-dependent methyltransferases"/>
    <property type="match status" value="1"/>
</dbReference>
<reference evidence="2" key="1">
    <citation type="submission" date="2020-11" db="EMBL/GenBank/DDBJ databases">
        <authorList>
            <consortium name="DOE Joint Genome Institute"/>
            <person name="Ahrendt S."/>
            <person name="Riley R."/>
            <person name="Andreopoulos W."/>
            <person name="LaButti K."/>
            <person name="Pangilinan J."/>
            <person name="Ruiz-duenas F.J."/>
            <person name="Barrasa J.M."/>
            <person name="Sanchez-Garcia M."/>
            <person name="Camarero S."/>
            <person name="Miyauchi S."/>
            <person name="Serrano A."/>
            <person name="Linde D."/>
            <person name="Babiker R."/>
            <person name="Drula E."/>
            <person name="Ayuso-Fernandez I."/>
            <person name="Pacheco R."/>
            <person name="Padilla G."/>
            <person name="Ferreira P."/>
            <person name="Barriuso J."/>
            <person name="Kellner H."/>
            <person name="Castanera R."/>
            <person name="Alfaro M."/>
            <person name="Ramirez L."/>
            <person name="Pisabarro A.G."/>
            <person name="Kuo A."/>
            <person name="Tritt A."/>
            <person name="Lipzen A."/>
            <person name="He G."/>
            <person name="Yan M."/>
            <person name="Ng V."/>
            <person name="Cullen D."/>
            <person name="Martin F."/>
            <person name="Rosso M.-N."/>
            <person name="Henrissat B."/>
            <person name="Hibbett D."/>
            <person name="Martinez A.T."/>
            <person name="Grigoriev I.V."/>
        </authorList>
    </citation>
    <scope>NUCLEOTIDE SEQUENCE</scope>
    <source>
        <strain evidence="2">AH 44721</strain>
    </source>
</reference>
<dbReference type="OrthoDB" id="417125at2759"/>
<keyword evidence="3" id="KW-1185">Reference proteome</keyword>
<name>A0A9P5NYF5_GYMJU</name>
<evidence type="ECO:0000313" key="2">
    <source>
        <dbReference type="EMBL" id="KAF8910919.1"/>
    </source>
</evidence>
<sequence length="142" mass="16067">MHPPHYLIRPPSFLSSTGDNTDESVRLCKALVGSGALVLRHLLELQEKGWNHEAVEQHFQQQRQTADNASSTLNVIWFERMKAVLREIDQRLRFVPSDKPLKFLDLGCCPGGFLASIMRLLPAFSLILGLINFVLNPILHPQ</sequence>
<protein>
    <recommendedName>
        <fullName evidence="4">Ribosomal RNA methyltransferase FtsJ domain-containing protein</fullName>
    </recommendedName>
</protein>
<dbReference type="Proteomes" id="UP000724874">
    <property type="component" value="Unassembled WGS sequence"/>
</dbReference>
<evidence type="ECO:0000256" key="1">
    <source>
        <dbReference type="SAM" id="Phobius"/>
    </source>
</evidence>
<keyword evidence="1" id="KW-0812">Transmembrane</keyword>
<evidence type="ECO:0000313" key="3">
    <source>
        <dbReference type="Proteomes" id="UP000724874"/>
    </source>
</evidence>
<keyword evidence="1" id="KW-0472">Membrane</keyword>
<accession>A0A9P5NYF5</accession>
<organism evidence="2 3">
    <name type="scientific">Gymnopilus junonius</name>
    <name type="common">Spectacular rustgill mushroom</name>
    <name type="synonym">Gymnopilus spectabilis subsp. junonius</name>
    <dbReference type="NCBI Taxonomy" id="109634"/>
    <lineage>
        <taxon>Eukaryota</taxon>
        <taxon>Fungi</taxon>
        <taxon>Dikarya</taxon>
        <taxon>Basidiomycota</taxon>
        <taxon>Agaricomycotina</taxon>
        <taxon>Agaricomycetes</taxon>
        <taxon>Agaricomycetidae</taxon>
        <taxon>Agaricales</taxon>
        <taxon>Agaricineae</taxon>
        <taxon>Hymenogastraceae</taxon>
        <taxon>Gymnopilus</taxon>
    </lineage>
</organism>
<dbReference type="AlphaFoldDB" id="A0A9P5NYF5"/>
<dbReference type="EMBL" id="JADNYJ010000005">
    <property type="protein sequence ID" value="KAF8910919.1"/>
    <property type="molecule type" value="Genomic_DNA"/>
</dbReference>
<dbReference type="InterPro" id="IPR029063">
    <property type="entry name" value="SAM-dependent_MTases_sf"/>
</dbReference>
<feature type="transmembrane region" description="Helical" evidence="1">
    <location>
        <begin position="120"/>
        <end position="139"/>
    </location>
</feature>
<evidence type="ECO:0008006" key="4">
    <source>
        <dbReference type="Google" id="ProtNLM"/>
    </source>
</evidence>
<gene>
    <name evidence="2" type="ORF">CPB84DRAFT_1842195</name>
</gene>
<keyword evidence="1" id="KW-1133">Transmembrane helix</keyword>
<proteinExistence type="predicted"/>